<dbReference type="InterPro" id="IPR039329">
    <property type="entry name" value="SIAE"/>
</dbReference>
<gene>
    <name evidence="3" type="ORF">FRUB_06738</name>
</gene>
<dbReference type="OrthoDB" id="9795554at2"/>
<evidence type="ECO:0000256" key="1">
    <source>
        <dbReference type="ARBA" id="ARBA00022801"/>
    </source>
</evidence>
<dbReference type="Pfam" id="PF03629">
    <property type="entry name" value="SASA"/>
    <property type="match status" value="1"/>
</dbReference>
<reference evidence="4" key="1">
    <citation type="submission" date="2017-06" db="EMBL/GenBank/DDBJ databases">
        <title>Genome analysis of Fimbriiglobus ruber SP5, the first member of the order Planctomycetales with confirmed chitinolytic capability.</title>
        <authorList>
            <person name="Ravin N.V."/>
            <person name="Rakitin A.L."/>
            <person name="Ivanova A.A."/>
            <person name="Beletsky A.V."/>
            <person name="Kulichevskaya I.S."/>
            <person name="Mardanov A.V."/>
            <person name="Dedysh S.N."/>
        </authorList>
    </citation>
    <scope>NUCLEOTIDE SEQUENCE [LARGE SCALE GENOMIC DNA]</scope>
    <source>
        <strain evidence="4">SP5</strain>
    </source>
</reference>
<dbReference type="InterPro" id="IPR036514">
    <property type="entry name" value="SGNH_hydro_sf"/>
</dbReference>
<feature type="domain" description="Sialate O-acetylesterase" evidence="2">
    <location>
        <begin position="290"/>
        <end position="386"/>
    </location>
</feature>
<protein>
    <submittedName>
        <fullName evidence="3">Sialic acid-specific 9-O-acetylesterase</fullName>
    </submittedName>
</protein>
<accession>A0A225DGG7</accession>
<dbReference type="GO" id="GO:0005975">
    <property type="term" value="P:carbohydrate metabolic process"/>
    <property type="evidence" value="ECO:0007669"/>
    <property type="project" value="TreeGrafter"/>
</dbReference>
<dbReference type="EMBL" id="NIDE01000014">
    <property type="protein sequence ID" value="OWK37618.1"/>
    <property type="molecule type" value="Genomic_DNA"/>
</dbReference>
<dbReference type="Proteomes" id="UP000214646">
    <property type="component" value="Unassembled WGS sequence"/>
</dbReference>
<name>A0A225DGG7_9BACT</name>
<evidence type="ECO:0000259" key="2">
    <source>
        <dbReference type="Pfam" id="PF03629"/>
    </source>
</evidence>
<sequence length="512" mass="54613">MGRLFFLALVGLLAHSAPGFGRPEPAAVFQDAMVLQRSVPVPVWGTAAPGEEVAVEFAGQRKVGRSDAKGNWAVKLDPLAAAAEGRDLTITAGRPVRLRDVVVGEVWVAAGQSNMEWPLAKEAHAAAELPRADLPAVRLLNLAYAGQNFFAKPFDRDVLSRLTPGGYFRGAWRPCSPASAGEFSAIGYYFAKEVQKTVGVPVGVIHLAVGGSPTEAWVRPGALAGDDTLRPLLAGNWLENKALAGWCRQRALENLGPAPGGGGADATGPNHPFKPGFLWDAGVARLIPFPVRGVLWYQGESNALDADRVRQHDRLFRILVADWRRQWGLGDFPFLFCQLSSVGTGGGYKSHYWPEFRDAQRRALADIPNAGMVVTSDLGHPTDVHPRNKRDVGHRLTLCAAAQVYGKKIPFSGPLVKSARRERSTLVVTFDHADGGLKTRADEPATGFEVAGPDGAFRPAEVALAGDTVSLSVGGLDAPTAARYGWQPYSRGNLTNGAGLPASTFVTTAAPK</sequence>
<dbReference type="RefSeq" id="WP_088257495.1">
    <property type="nucleotide sequence ID" value="NZ_NIDE01000014.1"/>
</dbReference>
<dbReference type="Gene3D" id="3.40.50.1110">
    <property type="entry name" value="SGNH hydrolase"/>
    <property type="match status" value="1"/>
</dbReference>
<proteinExistence type="predicted"/>
<dbReference type="PANTHER" id="PTHR22901:SF0">
    <property type="entry name" value="SIALATE O-ACETYLESTERASE"/>
    <property type="match status" value="1"/>
</dbReference>
<comment type="caution">
    <text evidence="3">The sequence shown here is derived from an EMBL/GenBank/DDBJ whole genome shotgun (WGS) entry which is preliminary data.</text>
</comment>
<evidence type="ECO:0000313" key="3">
    <source>
        <dbReference type="EMBL" id="OWK37618.1"/>
    </source>
</evidence>
<dbReference type="PANTHER" id="PTHR22901">
    <property type="entry name" value="SIALATE O-ACETYLESTERASE"/>
    <property type="match status" value="1"/>
</dbReference>
<dbReference type="SUPFAM" id="SSF52266">
    <property type="entry name" value="SGNH hydrolase"/>
    <property type="match status" value="1"/>
</dbReference>
<keyword evidence="4" id="KW-1185">Reference proteome</keyword>
<dbReference type="GO" id="GO:0001681">
    <property type="term" value="F:sialate O-acetylesterase activity"/>
    <property type="evidence" value="ECO:0007669"/>
    <property type="project" value="InterPro"/>
</dbReference>
<dbReference type="InterPro" id="IPR005181">
    <property type="entry name" value="SASA"/>
</dbReference>
<dbReference type="AlphaFoldDB" id="A0A225DGG7"/>
<organism evidence="3 4">
    <name type="scientific">Fimbriiglobus ruber</name>
    <dbReference type="NCBI Taxonomy" id="1908690"/>
    <lineage>
        <taxon>Bacteria</taxon>
        <taxon>Pseudomonadati</taxon>
        <taxon>Planctomycetota</taxon>
        <taxon>Planctomycetia</taxon>
        <taxon>Gemmatales</taxon>
        <taxon>Gemmataceae</taxon>
        <taxon>Fimbriiglobus</taxon>
    </lineage>
</organism>
<keyword evidence="1" id="KW-0378">Hydrolase</keyword>
<evidence type="ECO:0000313" key="4">
    <source>
        <dbReference type="Proteomes" id="UP000214646"/>
    </source>
</evidence>